<evidence type="ECO:0008006" key="3">
    <source>
        <dbReference type="Google" id="ProtNLM"/>
    </source>
</evidence>
<name>A0A290S901_9GAMM</name>
<dbReference type="EMBL" id="CP011026">
    <property type="protein sequence ID" value="ATC88369.1"/>
    <property type="molecule type" value="Genomic_DNA"/>
</dbReference>
<protein>
    <recommendedName>
        <fullName evidence="3">Histidine kinase/HSP90-like ATPase domain-containing protein</fullName>
    </recommendedName>
</protein>
<accession>A0A290S901</accession>
<organism evidence="1 2">
    <name type="scientific">Pseudoalteromonas arctica A 37-1-2</name>
    <dbReference type="NCBI Taxonomy" id="1117313"/>
    <lineage>
        <taxon>Bacteria</taxon>
        <taxon>Pseudomonadati</taxon>
        <taxon>Pseudomonadota</taxon>
        <taxon>Gammaproteobacteria</taxon>
        <taxon>Alteromonadales</taxon>
        <taxon>Pseudoalteromonadaceae</taxon>
        <taxon>Pseudoalteromonas</taxon>
    </lineage>
</organism>
<dbReference type="Gene3D" id="3.30.565.10">
    <property type="entry name" value="Histidine kinase-like ATPase, C-terminal domain"/>
    <property type="match status" value="1"/>
</dbReference>
<proteinExistence type="predicted"/>
<dbReference type="KEGG" id="part:PARC_b0125"/>
<sequence>MRKHSFASSFEDVTPNPEYLIKSISEQGYSFEAAIADLIDNSISADADKIEILIDTESEPFKLFLADNGKGMNENQLKNCMKFPSQSPDVNRLNKDLGRFGLGMKTASFSQTRKFTTISRPRGEVSFSARTWDLELLKNNKWNLLVNSYEDVVDILEQYINISHSRINAIPDFEANTIIVWEGLYKFEQYLEEKNRENALFKEVDIISEHLSLVFHRFMEKQGKSLQIRINNQVLKPFNPFPIKENDFRSLEFRKRKFGDDSIKIEGFILPSRSIKEANQGLSIWATKNRSLMDMEGIYIYRADRLILFGGWNGLIKKAPRLQLARLQVEIGNSADHLLHLNVAKSQVIIPHELKNAFQGYINDLKQEAEKEFYNRGIRQFNEPKDTSHVHLFERRTSSKGPVLEINKGFELIKSLFSELDNKQSAKLNMLLSMVNTRINKIRNTHENQDFTISRSLSEEELLINIQDLVMRGIDPEVIYKFVIPELGFNVDSLPQAVIKILEGVK</sequence>
<dbReference type="InterPro" id="IPR036890">
    <property type="entry name" value="HATPase_C_sf"/>
</dbReference>
<dbReference type="Pfam" id="PF13589">
    <property type="entry name" value="HATPase_c_3"/>
    <property type="match status" value="1"/>
</dbReference>
<dbReference type="AlphaFoldDB" id="A0A290S901"/>
<evidence type="ECO:0000313" key="2">
    <source>
        <dbReference type="Proteomes" id="UP000016505"/>
    </source>
</evidence>
<evidence type="ECO:0000313" key="1">
    <source>
        <dbReference type="EMBL" id="ATC88369.1"/>
    </source>
</evidence>
<dbReference type="Proteomes" id="UP000016505">
    <property type="component" value="Chromosome II"/>
</dbReference>
<gene>
    <name evidence="1" type="ORF">PARC_b0125</name>
</gene>
<dbReference type="SUPFAM" id="SSF55874">
    <property type="entry name" value="ATPase domain of HSP90 chaperone/DNA topoisomerase II/histidine kinase"/>
    <property type="match status" value="1"/>
</dbReference>
<dbReference type="RefSeq" id="WP_010555519.1">
    <property type="nucleotide sequence ID" value="NZ_CP011026.1"/>
</dbReference>
<dbReference type="OrthoDB" id="9813438at2"/>
<reference evidence="1 2" key="1">
    <citation type="journal article" date="2012" name="J. Bacteriol.">
        <title>Genome sequences of type strains of seven species of the marine bacterium Pseudoalteromonas.</title>
        <authorList>
            <person name="Xie B.B."/>
            <person name="Shu Y.L."/>
            <person name="Qin Q.L."/>
            <person name="Rong J.C."/>
            <person name="Zhang X.Y."/>
            <person name="Chen X.L."/>
            <person name="Shi M."/>
            <person name="He H.L."/>
            <person name="Zhou B.C."/>
            <person name="Zhang Y.Z."/>
        </authorList>
    </citation>
    <scope>NUCLEOTIDE SEQUENCE [LARGE SCALE GENOMIC DNA]</scope>
    <source>
        <strain evidence="1 2">A 37-1-2</strain>
    </source>
</reference>